<proteinExistence type="predicted"/>
<keyword evidence="2" id="KW-1185">Reference proteome</keyword>
<sequence>MVKKKKLNQQRRKNLDANLKNLNEVILKSAHDIKRQRSEEHDHDDNLQKLHDNSEAAFQAYGEAQKRYEEAKKAVKGSNSKSARLALKAATSAMKATKAVYLAKSKKYNQASHGLASPRLKELCVARTYNLNEIQGLATPSAYIYRLFGSKYIQIPDLDNKALLIVQPNRCMCGPKRVISDPLQSMIRTLAFKQHIDQSEYDKLSIDDKKLFKEILAITHLQYNLHDQPEDPLDSLRAEYDKLKGELELGNDKLSIIKQLKSLSVDISGGSYGDNADLNVAELKAIMKELIIKDRPQKTQTAVWATDLDKSIRKVDASTQTEGGRVWAYQPKKKLKL</sequence>
<dbReference type="EMBL" id="BSXW01001304">
    <property type="protein sequence ID" value="GMF35672.1"/>
    <property type="molecule type" value="Genomic_DNA"/>
</dbReference>
<dbReference type="OrthoDB" id="128115at2759"/>
<dbReference type="AlphaFoldDB" id="A0A9W6XBS3"/>
<name>A0A9W6XBS3_9STRA</name>
<evidence type="ECO:0000313" key="1">
    <source>
        <dbReference type="EMBL" id="GMF35672.1"/>
    </source>
</evidence>
<reference evidence="1" key="1">
    <citation type="submission" date="2023-04" db="EMBL/GenBank/DDBJ databases">
        <title>Phytophthora lilii NBRC 32176.</title>
        <authorList>
            <person name="Ichikawa N."/>
            <person name="Sato H."/>
            <person name="Tonouchi N."/>
        </authorList>
    </citation>
    <scope>NUCLEOTIDE SEQUENCE</scope>
    <source>
        <strain evidence="1">NBRC 32176</strain>
    </source>
</reference>
<organism evidence="1 2">
    <name type="scientific">Phytophthora lilii</name>
    <dbReference type="NCBI Taxonomy" id="2077276"/>
    <lineage>
        <taxon>Eukaryota</taxon>
        <taxon>Sar</taxon>
        <taxon>Stramenopiles</taxon>
        <taxon>Oomycota</taxon>
        <taxon>Peronosporomycetes</taxon>
        <taxon>Peronosporales</taxon>
        <taxon>Peronosporaceae</taxon>
        <taxon>Phytophthora</taxon>
    </lineage>
</organism>
<accession>A0A9W6XBS3</accession>
<dbReference type="Proteomes" id="UP001165083">
    <property type="component" value="Unassembled WGS sequence"/>
</dbReference>
<comment type="caution">
    <text evidence="1">The sequence shown here is derived from an EMBL/GenBank/DDBJ whole genome shotgun (WGS) entry which is preliminary data.</text>
</comment>
<evidence type="ECO:0000313" key="2">
    <source>
        <dbReference type="Proteomes" id="UP001165083"/>
    </source>
</evidence>
<gene>
    <name evidence="1" type="ORF">Plil01_001514400</name>
</gene>
<protein>
    <submittedName>
        <fullName evidence="1">Unnamed protein product</fullName>
    </submittedName>
</protein>